<evidence type="ECO:0000256" key="1">
    <source>
        <dbReference type="SAM" id="Phobius"/>
    </source>
</evidence>
<reference evidence="3 4" key="1">
    <citation type="submission" date="2024-11" db="EMBL/GenBank/DDBJ databases">
        <title>A near-complete genome assembly of Cinchona calisaya.</title>
        <authorList>
            <person name="Lian D.C."/>
            <person name="Zhao X.W."/>
            <person name="Wei L."/>
        </authorList>
    </citation>
    <scope>NUCLEOTIDE SEQUENCE [LARGE SCALE GENOMIC DNA]</scope>
    <source>
        <tissue evidence="3">Nenye</tissue>
    </source>
</reference>
<evidence type="ECO:0000313" key="3">
    <source>
        <dbReference type="EMBL" id="KAL3498949.1"/>
    </source>
</evidence>
<dbReference type="Proteomes" id="UP001630127">
    <property type="component" value="Unassembled WGS sequence"/>
</dbReference>
<feature type="transmembrane region" description="Helical" evidence="1">
    <location>
        <begin position="223"/>
        <end position="249"/>
    </location>
</feature>
<dbReference type="InterPro" id="IPR010605">
    <property type="entry name" value="DUF1191"/>
</dbReference>
<feature type="signal peptide" evidence="2">
    <location>
        <begin position="1"/>
        <end position="24"/>
    </location>
</feature>
<dbReference type="AlphaFoldDB" id="A0ABD2Y020"/>
<gene>
    <name evidence="3" type="ORF">ACH5RR_041681</name>
</gene>
<feature type="chain" id="PRO_5044770616" evidence="2">
    <location>
        <begin position="25"/>
        <end position="295"/>
    </location>
</feature>
<keyword evidence="2" id="KW-0732">Signal</keyword>
<comment type="caution">
    <text evidence="3">The sequence shown here is derived from an EMBL/GenBank/DDBJ whole genome shotgun (WGS) entry which is preliminary data.</text>
</comment>
<dbReference type="Pfam" id="PF06697">
    <property type="entry name" value="DUF1191"/>
    <property type="match status" value="1"/>
</dbReference>
<dbReference type="EMBL" id="JBJUIK010000017">
    <property type="protein sequence ID" value="KAL3498949.1"/>
    <property type="molecule type" value="Genomic_DNA"/>
</dbReference>
<dbReference type="PANTHER" id="PTHR33512:SF4">
    <property type="entry name" value="PROTEIN, PUTATIVE (DUF1191)-RELATED"/>
    <property type="match status" value="1"/>
</dbReference>
<dbReference type="PANTHER" id="PTHR33512">
    <property type="entry name" value="PROTEIN, PUTATIVE (DUF1191)-RELATED"/>
    <property type="match status" value="1"/>
</dbReference>
<name>A0ABD2Y020_9GENT</name>
<keyword evidence="1" id="KW-0472">Membrane</keyword>
<organism evidence="3 4">
    <name type="scientific">Cinchona calisaya</name>
    <dbReference type="NCBI Taxonomy" id="153742"/>
    <lineage>
        <taxon>Eukaryota</taxon>
        <taxon>Viridiplantae</taxon>
        <taxon>Streptophyta</taxon>
        <taxon>Embryophyta</taxon>
        <taxon>Tracheophyta</taxon>
        <taxon>Spermatophyta</taxon>
        <taxon>Magnoliopsida</taxon>
        <taxon>eudicotyledons</taxon>
        <taxon>Gunneridae</taxon>
        <taxon>Pentapetalae</taxon>
        <taxon>asterids</taxon>
        <taxon>lamiids</taxon>
        <taxon>Gentianales</taxon>
        <taxon>Rubiaceae</taxon>
        <taxon>Cinchonoideae</taxon>
        <taxon>Cinchoneae</taxon>
        <taxon>Cinchona</taxon>
    </lineage>
</organism>
<protein>
    <submittedName>
        <fullName evidence="3">Uncharacterized protein</fullName>
    </submittedName>
</protein>
<keyword evidence="1" id="KW-1133">Transmembrane helix</keyword>
<proteinExistence type="predicted"/>
<accession>A0ABD2Y020</accession>
<sequence>MGLTSRSCYFLLIFLCLFSSSVHGFNESLGESLDAILHDHAFRTLFHGRPAHTGALYNASLPANLAGMKVSAVRLRSRTLWRLGANVSNFSIPSRTLPVPYVRRLLIVYHDLGNWSSYYYNISGYTLLSSVIGFLVYDASNLSSKTGLMKLDLEPKGKPILIQFKNSVSPSGIDSRAKCATYGADGKVFLSEMSLPYVCYSRSQGHFSLLAPSKKHHTKVLRFWAIGIVLGFVGLVLVGLTGTVLLRVLTMKRTHGMEREADEGEVLHTFWVDSSKMPCATGTRTHPVLENSGRP</sequence>
<keyword evidence="4" id="KW-1185">Reference proteome</keyword>
<evidence type="ECO:0000313" key="4">
    <source>
        <dbReference type="Proteomes" id="UP001630127"/>
    </source>
</evidence>
<evidence type="ECO:0000256" key="2">
    <source>
        <dbReference type="SAM" id="SignalP"/>
    </source>
</evidence>
<keyword evidence="1" id="KW-0812">Transmembrane</keyword>